<dbReference type="Proteomes" id="UP001596087">
    <property type="component" value="Unassembled WGS sequence"/>
</dbReference>
<dbReference type="Gene3D" id="3.40.470.10">
    <property type="entry name" value="Uracil-DNA glycosylase-like domain"/>
    <property type="match status" value="1"/>
</dbReference>
<sequence>MSHVGHRYDLVLDDKALRVVVVGQESGWPKNPRFAQRVSLADRYQQVHGVSGLARHYYTDPGYPGRNPHMRGTTSALRIIFGLGLGTDHEAEFVNPVNGKPFHLFDGFALVNRLLCSSSSPESSKGRPTRTMWQNCGTHFRATMKILEPTLVVVQGHSVAKAVNRDLPVSRQLGDHLYESDTDLGRILVATFSHPSAHGSLRWGDNPKAIYLTEVVEPTLTTAVSLL</sequence>
<evidence type="ECO:0008006" key="3">
    <source>
        <dbReference type="Google" id="ProtNLM"/>
    </source>
</evidence>
<dbReference type="InterPro" id="IPR036895">
    <property type="entry name" value="Uracil-DNA_glycosylase-like_sf"/>
</dbReference>
<organism evidence="1 2">
    <name type="scientific">Nocardioides taihuensis</name>
    <dbReference type="NCBI Taxonomy" id="1835606"/>
    <lineage>
        <taxon>Bacteria</taxon>
        <taxon>Bacillati</taxon>
        <taxon>Actinomycetota</taxon>
        <taxon>Actinomycetes</taxon>
        <taxon>Propionibacteriales</taxon>
        <taxon>Nocardioidaceae</taxon>
        <taxon>Nocardioides</taxon>
    </lineage>
</organism>
<protein>
    <recommendedName>
        <fullName evidence="3">Uracil-DNA glycosylase-like domain-containing protein</fullName>
    </recommendedName>
</protein>
<proteinExistence type="predicted"/>
<evidence type="ECO:0000313" key="1">
    <source>
        <dbReference type="EMBL" id="MFC5179424.1"/>
    </source>
</evidence>
<dbReference type="RefSeq" id="WP_378593537.1">
    <property type="nucleotide sequence ID" value="NZ_JBHSKD010000027.1"/>
</dbReference>
<gene>
    <name evidence="1" type="ORF">ACFPGP_22300</name>
</gene>
<comment type="caution">
    <text evidence="1">The sequence shown here is derived from an EMBL/GenBank/DDBJ whole genome shotgun (WGS) entry which is preliminary data.</text>
</comment>
<evidence type="ECO:0000313" key="2">
    <source>
        <dbReference type="Proteomes" id="UP001596087"/>
    </source>
</evidence>
<reference evidence="2" key="1">
    <citation type="journal article" date="2019" name="Int. J. Syst. Evol. Microbiol.">
        <title>The Global Catalogue of Microorganisms (GCM) 10K type strain sequencing project: providing services to taxonomists for standard genome sequencing and annotation.</title>
        <authorList>
            <consortium name="The Broad Institute Genomics Platform"/>
            <consortium name="The Broad Institute Genome Sequencing Center for Infectious Disease"/>
            <person name="Wu L."/>
            <person name="Ma J."/>
        </authorList>
    </citation>
    <scope>NUCLEOTIDE SEQUENCE [LARGE SCALE GENOMIC DNA]</scope>
    <source>
        <strain evidence="2">DFY41</strain>
    </source>
</reference>
<dbReference type="EMBL" id="JBHSKD010000027">
    <property type="protein sequence ID" value="MFC5179424.1"/>
    <property type="molecule type" value="Genomic_DNA"/>
</dbReference>
<name>A0ABW0BPT9_9ACTN</name>
<keyword evidence="2" id="KW-1185">Reference proteome</keyword>
<accession>A0ABW0BPT9</accession>